<dbReference type="EMBL" id="BPLQ01004357">
    <property type="protein sequence ID" value="GIY07557.1"/>
    <property type="molecule type" value="Genomic_DNA"/>
</dbReference>
<evidence type="ECO:0000313" key="1">
    <source>
        <dbReference type="EMBL" id="GIY07557.1"/>
    </source>
</evidence>
<name>A0AAV4QH37_9ARAC</name>
<sequence>MAEPGESTEEDNYLFCHDCGKRFARNKILINPVSIGAFQQHNSSVEDPVSNIIDVFRFRTCLGSDSESLR</sequence>
<comment type="caution">
    <text evidence="1">The sequence shown here is derived from an EMBL/GenBank/DDBJ whole genome shotgun (WGS) entry which is preliminary data.</text>
</comment>
<dbReference type="Proteomes" id="UP001054837">
    <property type="component" value="Unassembled WGS sequence"/>
</dbReference>
<reference evidence="1 2" key="1">
    <citation type="submission" date="2021-06" db="EMBL/GenBank/DDBJ databases">
        <title>Caerostris darwini draft genome.</title>
        <authorList>
            <person name="Kono N."/>
            <person name="Arakawa K."/>
        </authorList>
    </citation>
    <scope>NUCLEOTIDE SEQUENCE [LARGE SCALE GENOMIC DNA]</scope>
</reference>
<organism evidence="1 2">
    <name type="scientific">Caerostris darwini</name>
    <dbReference type="NCBI Taxonomy" id="1538125"/>
    <lineage>
        <taxon>Eukaryota</taxon>
        <taxon>Metazoa</taxon>
        <taxon>Ecdysozoa</taxon>
        <taxon>Arthropoda</taxon>
        <taxon>Chelicerata</taxon>
        <taxon>Arachnida</taxon>
        <taxon>Araneae</taxon>
        <taxon>Araneomorphae</taxon>
        <taxon>Entelegynae</taxon>
        <taxon>Araneoidea</taxon>
        <taxon>Araneidae</taxon>
        <taxon>Caerostris</taxon>
    </lineage>
</organism>
<dbReference type="AlphaFoldDB" id="A0AAV4QH37"/>
<accession>A0AAV4QH37</accession>
<proteinExistence type="predicted"/>
<keyword evidence="2" id="KW-1185">Reference proteome</keyword>
<gene>
    <name evidence="1" type="ORF">CDAR_34541</name>
</gene>
<evidence type="ECO:0000313" key="2">
    <source>
        <dbReference type="Proteomes" id="UP001054837"/>
    </source>
</evidence>
<protein>
    <submittedName>
        <fullName evidence="1">Uncharacterized protein</fullName>
    </submittedName>
</protein>